<reference evidence="3 4" key="1">
    <citation type="submission" date="2019-07" db="EMBL/GenBank/DDBJ databases">
        <title>De Novo Assembly of kiwifruit Actinidia rufa.</title>
        <authorList>
            <person name="Sugita-Konishi S."/>
            <person name="Sato K."/>
            <person name="Mori E."/>
            <person name="Abe Y."/>
            <person name="Kisaki G."/>
            <person name="Hamano K."/>
            <person name="Suezawa K."/>
            <person name="Otani M."/>
            <person name="Fukuda T."/>
            <person name="Manabe T."/>
            <person name="Gomi K."/>
            <person name="Tabuchi M."/>
            <person name="Akimitsu K."/>
            <person name="Kataoka I."/>
        </authorList>
    </citation>
    <scope>NUCLEOTIDE SEQUENCE [LARGE SCALE GENOMIC DNA]</scope>
    <source>
        <strain evidence="4">cv. Fuchu</strain>
    </source>
</reference>
<dbReference type="OrthoDB" id="1752139at2759"/>
<name>A0A7J0FFQ9_9ERIC</name>
<accession>A0A7J0FFQ9</accession>
<organism evidence="3 4">
    <name type="scientific">Actinidia rufa</name>
    <dbReference type="NCBI Taxonomy" id="165716"/>
    <lineage>
        <taxon>Eukaryota</taxon>
        <taxon>Viridiplantae</taxon>
        <taxon>Streptophyta</taxon>
        <taxon>Embryophyta</taxon>
        <taxon>Tracheophyta</taxon>
        <taxon>Spermatophyta</taxon>
        <taxon>Magnoliopsida</taxon>
        <taxon>eudicotyledons</taxon>
        <taxon>Gunneridae</taxon>
        <taxon>Pentapetalae</taxon>
        <taxon>asterids</taxon>
        <taxon>Ericales</taxon>
        <taxon>Actinidiaceae</taxon>
        <taxon>Actinidia</taxon>
    </lineage>
</organism>
<dbReference type="AlphaFoldDB" id="A0A7J0FFQ9"/>
<feature type="region of interest" description="Disordered" evidence="1">
    <location>
        <begin position="242"/>
        <end position="347"/>
    </location>
</feature>
<comment type="caution">
    <text evidence="3">The sequence shown here is derived from an EMBL/GenBank/DDBJ whole genome shotgun (WGS) entry which is preliminary data.</text>
</comment>
<feature type="region of interest" description="Disordered" evidence="1">
    <location>
        <begin position="513"/>
        <end position="554"/>
    </location>
</feature>
<sequence>MKVLSPQGFYTRVLLQHDPTRSESLFARILPPQGNHVHHNPYDCGLLSEWHSLNYLSGISGIQFPNIATQKSLLIILTRIYILHLYKGCSPIIKRYAQYTHITVYFLLRALFYALPNLSSPWSDLHAGGGLRASPRRLRLFNYVQVARIVAEVQCRGRRAILIVRLLAQIFTTIVWRHLWNDSSQSSMHLCSCLLPRPSVSSPLDNRAHPMANSSQAIDLEGLHRKIHGMAEQMRVMNEKQCPPNIAPRRGQSTTSPTVPPIPNIERSHRSHCLGDDHSQNNHSTGQVRRGQCRSPSPSRCERSSSSLESKSSRRTPKVKDEEVRRRGRSPRHENQVPRRRDRSTTQKIRDLDAHIDAINTGASAPITVDALIRQTDPPFTERGYSDEAMCKAFICYPQRIREIVVQEATLGTIDSFGDLSRLFVANFMGCLVRQKNASHLFTIHQQEAKSLKDYVKRFNQVVLEVEDRSNKVIIMAMMEALRPGPLFDSFSKNVPKTLSTLQSKADKYIGTEELAEAKRRTRGRDDKRKELKTRRTDYQDEPRNKRPDRELKR</sequence>
<gene>
    <name evidence="3" type="ORF">Acr_12g0000650</name>
</gene>
<dbReference type="Proteomes" id="UP000585474">
    <property type="component" value="Unassembled WGS sequence"/>
</dbReference>
<feature type="domain" description="Retrotransposon gag" evidence="2">
    <location>
        <begin position="413"/>
        <end position="484"/>
    </location>
</feature>
<evidence type="ECO:0000313" key="4">
    <source>
        <dbReference type="Proteomes" id="UP000585474"/>
    </source>
</evidence>
<dbReference type="Pfam" id="PF03732">
    <property type="entry name" value="Retrotrans_gag"/>
    <property type="match status" value="1"/>
</dbReference>
<dbReference type="InterPro" id="IPR005162">
    <property type="entry name" value="Retrotrans_gag_dom"/>
</dbReference>
<protein>
    <recommendedName>
        <fullName evidence="2">Retrotransposon gag domain-containing protein</fullName>
    </recommendedName>
</protein>
<feature type="compositionally biased region" description="Low complexity" evidence="1">
    <location>
        <begin position="293"/>
        <end position="310"/>
    </location>
</feature>
<evidence type="ECO:0000313" key="3">
    <source>
        <dbReference type="EMBL" id="GFY97524.1"/>
    </source>
</evidence>
<evidence type="ECO:0000256" key="1">
    <source>
        <dbReference type="SAM" id="MobiDB-lite"/>
    </source>
</evidence>
<dbReference type="EMBL" id="BJWL01000012">
    <property type="protein sequence ID" value="GFY97524.1"/>
    <property type="molecule type" value="Genomic_DNA"/>
</dbReference>
<keyword evidence="4" id="KW-1185">Reference proteome</keyword>
<evidence type="ECO:0000259" key="2">
    <source>
        <dbReference type="Pfam" id="PF03732"/>
    </source>
</evidence>
<proteinExistence type="predicted"/>
<feature type="compositionally biased region" description="Basic and acidic residues" evidence="1">
    <location>
        <begin position="318"/>
        <end position="347"/>
    </location>
</feature>